<dbReference type="GO" id="GO:0030246">
    <property type="term" value="F:carbohydrate binding"/>
    <property type="evidence" value="ECO:0007669"/>
    <property type="project" value="InterPro"/>
</dbReference>
<proteinExistence type="predicted"/>
<dbReference type="RefSeq" id="WP_228026166.1">
    <property type="nucleotide sequence ID" value="NZ_JABWDG010000003.1"/>
</dbReference>
<dbReference type="EMBL" id="JAQMRD010000014">
    <property type="protein sequence ID" value="MDB9223646.1"/>
    <property type="molecule type" value="Genomic_DNA"/>
</dbReference>
<evidence type="ECO:0000313" key="4">
    <source>
        <dbReference type="Proteomes" id="UP001199750"/>
    </source>
</evidence>
<organism evidence="2 4">
    <name type="scientific">Odoribacter splanchnicus</name>
    <dbReference type="NCBI Taxonomy" id="28118"/>
    <lineage>
        <taxon>Bacteria</taxon>
        <taxon>Pseudomonadati</taxon>
        <taxon>Bacteroidota</taxon>
        <taxon>Bacteroidia</taxon>
        <taxon>Bacteroidales</taxon>
        <taxon>Odoribacteraceae</taxon>
        <taxon>Odoribacter</taxon>
    </lineage>
</organism>
<comment type="caution">
    <text evidence="2">The sequence shown here is derived from an EMBL/GenBank/DDBJ whole genome shotgun (WGS) entry which is preliminary data.</text>
</comment>
<sequence>MIFFDNTNMQIPYLPFLDSNDLRQAGEQLNKIDFHRIGQNNWPEQFPYTPYAAFTMAHNGEMLFIRFKVDETSTMALTREDNEQVCNDSCVEFFLAVDDSGYYNFEFTCIGKTLLGFRKERPAAVHAPEDIMASILRYSSLGGANFEETRLGHPWELTVGIPASALFRHNIDTWQGLKARINLYKCGDRLSCRHYLSWRPIDSPKPDFHTPRCFVAVQF</sequence>
<dbReference type="Proteomes" id="UP001212263">
    <property type="component" value="Unassembled WGS sequence"/>
</dbReference>
<reference evidence="3" key="2">
    <citation type="submission" date="2023-01" db="EMBL/GenBank/DDBJ databases">
        <title>Human gut microbiome strain richness.</title>
        <authorList>
            <person name="Chen-Liaw A."/>
        </authorList>
    </citation>
    <scope>NUCLEOTIDE SEQUENCE</scope>
    <source>
        <strain evidence="3">RTP21484st1_B7_RTP21484_190118</strain>
    </source>
</reference>
<dbReference type="GeneID" id="61274880"/>
<dbReference type="Gene3D" id="2.60.40.1190">
    <property type="match status" value="1"/>
</dbReference>
<gene>
    <name evidence="2" type="ORF">L0P03_04950</name>
    <name evidence="3" type="ORF">PN645_11585</name>
</gene>
<dbReference type="Pfam" id="PF16011">
    <property type="entry name" value="CBM9_2"/>
    <property type="match status" value="1"/>
</dbReference>
<dbReference type="Proteomes" id="UP001199750">
    <property type="component" value="Unassembled WGS sequence"/>
</dbReference>
<dbReference type="InterPro" id="IPR010502">
    <property type="entry name" value="Carb-bd_dom_fam9"/>
</dbReference>
<evidence type="ECO:0000259" key="1">
    <source>
        <dbReference type="Pfam" id="PF16011"/>
    </source>
</evidence>
<accession>A0AAW5C4U3</accession>
<reference evidence="2" key="1">
    <citation type="submission" date="2022-01" db="EMBL/GenBank/DDBJ databases">
        <title>Collection of gut derived symbiotic bacterial strains cultured from healthy donors.</title>
        <authorList>
            <person name="Lin H."/>
            <person name="Kohout C."/>
            <person name="Waligurski E."/>
            <person name="Pamer E.G."/>
        </authorList>
    </citation>
    <scope>NUCLEOTIDE SEQUENCE</scope>
    <source>
        <strain evidence="2">DFI.1.149</strain>
    </source>
</reference>
<evidence type="ECO:0000313" key="2">
    <source>
        <dbReference type="EMBL" id="MCG4959209.1"/>
    </source>
</evidence>
<name>A0AAW5C4U3_9BACT</name>
<evidence type="ECO:0000313" key="3">
    <source>
        <dbReference type="EMBL" id="MDB9223646.1"/>
    </source>
</evidence>
<dbReference type="GO" id="GO:0004553">
    <property type="term" value="F:hydrolase activity, hydrolyzing O-glycosyl compounds"/>
    <property type="evidence" value="ECO:0007669"/>
    <property type="project" value="InterPro"/>
</dbReference>
<dbReference type="EMBL" id="JAKNDN010000007">
    <property type="protein sequence ID" value="MCG4959209.1"/>
    <property type="molecule type" value="Genomic_DNA"/>
</dbReference>
<dbReference type="CDD" id="cd09620">
    <property type="entry name" value="CBM9_like_3"/>
    <property type="match status" value="1"/>
</dbReference>
<dbReference type="GO" id="GO:0016052">
    <property type="term" value="P:carbohydrate catabolic process"/>
    <property type="evidence" value="ECO:0007669"/>
    <property type="project" value="InterPro"/>
</dbReference>
<dbReference type="SUPFAM" id="SSF49344">
    <property type="entry name" value="CBD9-like"/>
    <property type="match status" value="1"/>
</dbReference>
<protein>
    <submittedName>
        <fullName evidence="3">Carbohydrate-binding family 9-like protein</fullName>
    </submittedName>
</protein>
<dbReference type="AlphaFoldDB" id="A0AAW5C4U3"/>
<feature type="domain" description="Carbohydrate-binding" evidence="1">
    <location>
        <begin position="29"/>
        <end position="219"/>
    </location>
</feature>